<dbReference type="STRING" id="356829.BITS_1075"/>
<evidence type="ECO:0000256" key="3">
    <source>
        <dbReference type="ARBA" id="ARBA00022989"/>
    </source>
</evidence>
<dbReference type="InterPro" id="IPR013525">
    <property type="entry name" value="ABC2_TM"/>
</dbReference>
<keyword evidence="7" id="KW-1185">Reference proteome</keyword>
<dbReference type="Pfam" id="PF12698">
    <property type="entry name" value="ABC2_membrane_3"/>
    <property type="match status" value="1"/>
</dbReference>
<evidence type="ECO:0000256" key="1">
    <source>
        <dbReference type="ARBA" id="ARBA00004141"/>
    </source>
</evidence>
<dbReference type="GO" id="GO:0016020">
    <property type="term" value="C:membrane"/>
    <property type="evidence" value="ECO:0007669"/>
    <property type="project" value="UniProtKB-SubCell"/>
</dbReference>
<sequence length="415" mass="43984">MTTFKAALRVLVTHRKLIVIYLLIISLVGLGVSYGVVQALRSSLENTDTAFIANKPAVAVVDRDADGAHEVGRALKTYFGTHAEVKDVTDTESGIQDALMSSYVNAIIIVPQGYANSLEEAVRQGNDISELDIAGTQSAAFATVNMQVEGFLGSVHSALIADPDTGIASALQTVVDHSKASTVSVVKTKKEETPFNASSTAMVVVLNAMSYSIMVVMTLAITLVMSGFAQLERRRRVLTAPISPRGLGVQLWLACGVFAIVVWLWCTALSVGLTASVGEGLSALPLDSVAMALTSLMVLTICCMSFGFMLSQFGVSNKASDTIANTFGMASAFLSGAWLPQYMLPQGVALIAKLLPGWWYVSSIYRAFGGDAEGNFVSHPYTSQWASSVGLLALFAVGFLCVGLAVGRLRSRSTQ</sequence>
<evidence type="ECO:0000313" key="7">
    <source>
        <dbReference type="Proteomes" id="UP000029080"/>
    </source>
</evidence>
<dbReference type="RefSeq" id="WP_026642001.1">
    <property type="nucleotide sequence ID" value="NZ_JAXEUP010000025.1"/>
</dbReference>
<dbReference type="eggNOG" id="COG0842">
    <property type="taxonomic scope" value="Bacteria"/>
</dbReference>
<dbReference type="Proteomes" id="UP000029080">
    <property type="component" value="Unassembled WGS sequence"/>
</dbReference>
<organism evidence="6 7">
    <name type="scientific">Bifidobacterium tsurumiense</name>
    <dbReference type="NCBI Taxonomy" id="356829"/>
    <lineage>
        <taxon>Bacteria</taxon>
        <taxon>Bacillati</taxon>
        <taxon>Actinomycetota</taxon>
        <taxon>Actinomycetes</taxon>
        <taxon>Bifidobacteriales</taxon>
        <taxon>Bifidobacteriaceae</taxon>
        <taxon>Bifidobacterium</taxon>
    </lineage>
</organism>
<evidence type="ECO:0000259" key="5">
    <source>
        <dbReference type="Pfam" id="PF12698"/>
    </source>
</evidence>
<proteinExistence type="predicted"/>
<name>A0A087EDT4_9BIFI</name>
<dbReference type="PANTHER" id="PTHR43229:SF2">
    <property type="entry name" value="NODULATION PROTEIN J"/>
    <property type="match status" value="1"/>
</dbReference>
<dbReference type="PANTHER" id="PTHR43229">
    <property type="entry name" value="NODULATION PROTEIN J"/>
    <property type="match status" value="1"/>
</dbReference>
<dbReference type="GO" id="GO:0140359">
    <property type="term" value="F:ABC-type transporter activity"/>
    <property type="evidence" value="ECO:0007669"/>
    <property type="project" value="InterPro"/>
</dbReference>
<feature type="domain" description="ABC-2 type transporter transmembrane" evidence="5">
    <location>
        <begin position="22"/>
        <end position="404"/>
    </location>
</feature>
<accession>A0A087EDT4</accession>
<comment type="caution">
    <text evidence="6">The sequence shown here is derived from an EMBL/GenBank/DDBJ whole genome shotgun (WGS) entry which is preliminary data.</text>
</comment>
<dbReference type="InterPro" id="IPR051784">
    <property type="entry name" value="Nod_factor_ABC_transporter"/>
</dbReference>
<keyword evidence="4" id="KW-0472">Membrane</keyword>
<evidence type="ECO:0000256" key="2">
    <source>
        <dbReference type="ARBA" id="ARBA00022692"/>
    </source>
</evidence>
<dbReference type="EMBL" id="JGZU01000011">
    <property type="protein sequence ID" value="KFJ05935.1"/>
    <property type="molecule type" value="Genomic_DNA"/>
</dbReference>
<protein>
    <submittedName>
        <fullName evidence="6">ABC transporter</fullName>
    </submittedName>
</protein>
<evidence type="ECO:0000313" key="6">
    <source>
        <dbReference type="EMBL" id="KFJ05935.1"/>
    </source>
</evidence>
<reference evidence="6 7" key="1">
    <citation type="submission" date="2014-03" db="EMBL/GenBank/DDBJ databases">
        <title>Genomics of Bifidobacteria.</title>
        <authorList>
            <person name="Ventura M."/>
            <person name="Milani C."/>
            <person name="Lugli G.A."/>
        </authorList>
    </citation>
    <scope>NUCLEOTIDE SEQUENCE [LARGE SCALE GENOMIC DNA]</scope>
    <source>
        <strain evidence="6 7">JCM 13495</strain>
    </source>
</reference>
<dbReference type="AlphaFoldDB" id="A0A087EDT4"/>
<gene>
    <name evidence="6" type="ORF">BITS_1075</name>
</gene>
<keyword evidence="3" id="KW-1133">Transmembrane helix</keyword>
<comment type="subcellular location">
    <subcellularLocation>
        <location evidence="1">Membrane</location>
        <topology evidence="1">Multi-pass membrane protein</topology>
    </subcellularLocation>
</comment>
<keyword evidence="2" id="KW-0812">Transmembrane</keyword>
<evidence type="ECO:0000256" key="4">
    <source>
        <dbReference type="ARBA" id="ARBA00023136"/>
    </source>
</evidence>
<dbReference type="OrthoDB" id="3190494at2"/>